<keyword evidence="2" id="KW-1133">Transmembrane helix</keyword>
<evidence type="ECO:0000256" key="2">
    <source>
        <dbReference type="SAM" id="Phobius"/>
    </source>
</evidence>
<gene>
    <name evidence="3" type="ORF">HPP92_020572</name>
</gene>
<keyword evidence="2" id="KW-0812">Transmembrane</keyword>
<accession>A0A835PX50</accession>
<reference evidence="3 4" key="1">
    <citation type="journal article" date="2020" name="Nat. Food">
        <title>A phased Vanilla planifolia genome enables genetic improvement of flavour and production.</title>
        <authorList>
            <person name="Hasing T."/>
            <person name="Tang H."/>
            <person name="Brym M."/>
            <person name="Khazi F."/>
            <person name="Huang T."/>
            <person name="Chambers A.H."/>
        </authorList>
    </citation>
    <scope>NUCLEOTIDE SEQUENCE [LARGE SCALE GENOMIC DNA]</scope>
    <source>
        <tissue evidence="3">Leaf</tissue>
    </source>
</reference>
<feature type="region of interest" description="Disordered" evidence="1">
    <location>
        <begin position="148"/>
        <end position="167"/>
    </location>
</feature>
<dbReference type="Proteomes" id="UP000639772">
    <property type="component" value="Chromosome 11"/>
</dbReference>
<organism evidence="3 4">
    <name type="scientific">Vanilla planifolia</name>
    <name type="common">Vanilla</name>
    <dbReference type="NCBI Taxonomy" id="51239"/>
    <lineage>
        <taxon>Eukaryota</taxon>
        <taxon>Viridiplantae</taxon>
        <taxon>Streptophyta</taxon>
        <taxon>Embryophyta</taxon>
        <taxon>Tracheophyta</taxon>
        <taxon>Spermatophyta</taxon>
        <taxon>Magnoliopsida</taxon>
        <taxon>Liliopsida</taxon>
        <taxon>Asparagales</taxon>
        <taxon>Orchidaceae</taxon>
        <taxon>Vanilloideae</taxon>
        <taxon>Vanilleae</taxon>
        <taxon>Vanilla</taxon>
    </lineage>
</organism>
<dbReference type="AlphaFoldDB" id="A0A835PX50"/>
<evidence type="ECO:0000256" key="1">
    <source>
        <dbReference type="SAM" id="MobiDB-lite"/>
    </source>
</evidence>
<dbReference type="OrthoDB" id="751010at2759"/>
<protein>
    <submittedName>
        <fullName evidence="3">Uncharacterized protein</fullName>
    </submittedName>
</protein>
<dbReference type="EMBL" id="JADCNM010000011">
    <property type="protein sequence ID" value="KAG0462096.1"/>
    <property type="molecule type" value="Genomic_DNA"/>
</dbReference>
<sequence length="190" mass="21628">MISSNYSNKYFICSFFFFFVYALAFFFFFFFFFCSCIFFTDGLEGNYLAFCPSRGFISFQPRRMPSENTICRPLPASTFNPLRYPTQTKRILFPSDTIKTPPPASLPPRALQMDKLLAMSIMSWGPNFSGSDIRVFAEFAVQLITKPKEKGEKGSGKASHGKSPLQGRKVKPHFALEFDGLHCFETIVSC</sequence>
<comment type="caution">
    <text evidence="3">The sequence shown here is derived from an EMBL/GenBank/DDBJ whole genome shotgun (WGS) entry which is preliminary data.</text>
</comment>
<name>A0A835PX50_VANPL</name>
<feature type="transmembrane region" description="Helical" evidence="2">
    <location>
        <begin position="12"/>
        <end position="33"/>
    </location>
</feature>
<evidence type="ECO:0000313" key="4">
    <source>
        <dbReference type="Proteomes" id="UP000639772"/>
    </source>
</evidence>
<proteinExistence type="predicted"/>
<keyword evidence="2" id="KW-0472">Membrane</keyword>
<evidence type="ECO:0000313" key="3">
    <source>
        <dbReference type="EMBL" id="KAG0462096.1"/>
    </source>
</evidence>